<gene>
    <name evidence="1" type="ORF">MLD38_007529</name>
</gene>
<accession>A0ACB9RRJ8</accession>
<reference evidence="2" key="1">
    <citation type="journal article" date="2023" name="Front. Plant Sci.">
        <title>Chromosomal-level genome assembly of Melastoma candidum provides insights into trichome evolution.</title>
        <authorList>
            <person name="Zhong Y."/>
            <person name="Wu W."/>
            <person name="Sun C."/>
            <person name="Zou P."/>
            <person name="Liu Y."/>
            <person name="Dai S."/>
            <person name="Zhou R."/>
        </authorList>
    </citation>
    <scope>NUCLEOTIDE SEQUENCE [LARGE SCALE GENOMIC DNA]</scope>
</reference>
<sequence length="133" mass="14023">MPAVDISRDRHEINLSSFATSKIQKRALGELVDANLGFGSDPDISRMVVLAAELAFRCLQQEKELRPTMEDIVEELEAIASGSAIKGSFQKVKDADENPSSDPEPGSNPSPVSVFEVRSSGGGSSGGSGTSNL</sequence>
<name>A0ACB9RRJ8_9MYRT</name>
<comment type="caution">
    <text evidence="1">The sequence shown here is derived from an EMBL/GenBank/DDBJ whole genome shotgun (WGS) entry which is preliminary data.</text>
</comment>
<evidence type="ECO:0000313" key="2">
    <source>
        <dbReference type="Proteomes" id="UP001057402"/>
    </source>
</evidence>
<dbReference type="Proteomes" id="UP001057402">
    <property type="component" value="Chromosome 3"/>
</dbReference>
<keyword evidence="2" id="KW-1185">Reference proteome</keyword>
<protein>
    <submittedName>
        <fullName evidence="1">Uncharacterized protein</fullName>
    </submittedName>
</protein>
<proteinExistence type="predicted"/>
<organism evidence="1 2">
    <name type="scientific">Melastoma candidum</name>
    <dbReference type="NCBI Taxonomy" id="119954"/>
    <lineage>
        <taxon>Eukaryota</taxon>
        <taxon>Viridiplantae</taxon>
        <taxon>Streptophyta</taxon>
        <taxon>Embryophyta</taxon>
        <taxon>Tracheophyta</taxon>
        <taxon>Spermatophyta</taxon>
        <taxon>Magnoliopsida</taxon>
        <taxon>eudicotyledons</taxon>
        <taxon>Gunneridae</taxon>
        <taxon>Pentapetalae</taxon>
        <taxon>rosids</taxon>
        <taxon>malvids</taxon>
        <taxon>Myrtales</taxon>
        <taxon>Melastomataceae</taxon>
        <taxon>Melastomatoideae</taxon>
        <taxon>Melastomateae</taxon>
        <taxon>Melastoma</taxon>
    </lineage>
</organism>
<dbReference type="EMBL" id="CM042882">
    <property type="protein sequence ID" value="KAI4381459.1"/>
    <property type="molecule type" value="Genomic_DNA"/>
</dbReference>
<evidence type="ECO:0000313" key="1">
    <source>
        <dbReference type="EMBL" id="KAI4381459.1"/>
    </source>
</evidence>